<dbReference type="KEGG" id="ter:Tery_0904"/>
<dbReference type="PANTHER" id="PTHR24221:SF654">
    <property type="entry name" value="ATP-BINDING CASSETTE SUB-FAMILY B MEMBER 6"/>
    <property type="match status" value="1"/>
</dbReference>
<dbReference type="NCBIfam" id="TIGR03797">
    <property type="entry name" value="NHLM_micro_ABC2"/>
    <property type="match status" value="1"/>
</dbReference>
<feature type="transmembrane region" description="Helical" evidence="12">
    <location>
        <begin position="158"/>
        <end position="183"/>
    </location>
</feature>
<evidence type="ECO:0000256" key="3">
    <source>
        <dbReference type="ARBA" id="ARBA00022475"/>
    </source>
</evidence>
<dbReference type="InterPro" id="IPR036640">
    <property type="entry name" value="ABC1_TM_sf"/>
</dbReference>
<dbReference type="eggNOG" id="COG2274">
    <property type="taxonomic scope" value="Bacteria"/>
</dbReference>
<feature type="domain" description="ABC transmembrane type-1" evidence="14">
    <location>
        <begin position="1149"/>
        <end position="1434"/>
    </location>
</feature>
<keyword evidence="8" id="KW-0653">Protein transport</keyword>
<dbReference type="GO" id="GO:0016887">
    <property type="term" value="F:ATP hydrolysis activity"/>
    <property type="evidence" value="ECO:0007669"/>
    <property type="project" value="InterPro"/>
</dbReference>
<keyword evidence="6" id="KW-0788">Thiol protease</keyword>
<keyword evidence="2" id="KW-0813">Transport</keyword>
<dbReference type="GO" id="GO:0006508">
    <property type="term" value="P:proteolysis"/>
    <property type="evidence" value="ECO:0007669"/>
    <property type="project" value="InterPro"/>
</dbReference>
<feature type="transmembrane region" description="Helical" evidence="12">
    <location>
        <begin position="1183"/>
        <end position="1203"/>
    </location>
</feature>
<evidence type="ECO:0000256" key="4">
    <source>
        <dbReference type="ARBA" id="ARBA00022692"/>
    </source>
</evidence>
<dbReference type="InterPro" id="IPR003593">
    <property type="entry name" value="AAA+_ATPase"/>
</dbReference>
<dbReference type="CDD" id="cd02420">
    <property type="entry name" value="Peptidase_C39D"/>
    <property type="match status" value="1"/>
</dbReference>
<keyword evidence="5" id="KW-0547">Nucleotide-binding</keyword>
<keyword evidence="11" id="KW-0080">Bacteriocin transport</keyword>
<dbReference type="SUPFAM" id="SSF90123">
    <property type="entry name" value="ABC transporter transmembrane region"/>
    <property type="match status" value="2"/>
</dbReference>
<dbReference type="Pfam" id="PF00005">
    <property type="entry name" value="ABC_tran"/>
    <property type="match status" value="2"/>
</dbReference>
<dbReference type="RefSeq" id="WP_011610695.1">
    <property type="nucleotide sequence ID" value="NC_008312.1"/>
</dbReference>
<comment type="subcellular location">
    <subcellularLocation>
        <location evidence="1">Cell membrane</location>
        <topology evidence="1">Multi-pass membrane protein</topology>
    </subcellularLocation>
</comment>
<dbReference type="Pfam" id="PF03412">
    <property type="entry name" value="Peptidase_C39"/>
    <property type="match status" value="1"/>
</dbReference>
<dbReference type="GO" id="GO:0005886">
    <property type="term" value="C:plasma membrane"/>
    <property type="evidence" value="ECO:0007669"/>
    <property type="project" value="UniProtKB-SubCell"/>
</dbReference>
<evidence type="ECO:0000256" key="9">
    <source>
        <dbReference type="ARBA" id="ARBA00022989"/>
    </source>
</evidence>
<dbReference type="SUPFAM" id="SSF52540">
    <property type="entry name" value="P-loop containing nucleoside triphosphate hydrolases"/>
    <property type="match status" value="2"/>
</dbReference>
<dbReference type="PROSITE" id="PS00211">
    <property type="entry name" value="ABC_TRANSPORTER_1"/>
    <property type="match status" value="2"/>
</dbReference>
<dbReference type="GO" id="GO:0005524">
    <property type="term" value="F:ATP binding"/>
    <property type="evidence" value="ECO:0007669"/>
    <property type="project" value="UniProtKB-KW"/>
</dbReference>
<dbReference type="Gene3D" id="3.40.50.300">
    <property type="entry name" value="P-loop containing nucleotide triphosphate hydrolases"/>
    <property type="match status" value="2"/>
</dbReference>
<feature type="domain" description="ABC transmembrane type-1" evidence="14">
    <location>
        <begin position="160"/>
        <end position="440"/>
    </location>
</feature>
<evidence type="ECO:0000256" key="5">
    <source>
        <dbReference type="ARBA" id="ARBA00022741"/>
    </source>
</evidence>
<dbReference type="GO" id="GO:0140359">
    <property type="term" value="F:ABC-type transporter activity"/>
    <property type="evidence" value="ECO:0007669"/>
    <property type="project" value="InterPro"/>
</dbReference>
<dbReference type="SMART" id="SM00382">
    <property type="entry name" value="AAA"/>
    <property type="match status" value="2"/>
</dbReference>
<dbReference type="Gene3D" id="1.20.1560.10">
    <property type="entry name" value="ABC transporter type 1, transmembrane domain"/>
    <property type="match status" value="2"/>
</dbReference>
<dbReference type="InterPro" id="IPR017871">
    <property type="entry name" value="ABC_transporter-like_CS"/>
</dbReference>
<dbReference type="GO" id="GO:0008234">
    <property type="term" value="F:cysteine-type peptidase activity"/>
    <property type="evidence" value="ECO:0007669"/>
    <property type="project" value="UniProtKB-KW"/>
</dbReference>
<dbReference type="InterPro" id="IPR011527">
    <property type="entry name" value="ABC1_TM_dom"/>
</dbReference>
<dbReference type="InterPro" id="IPR005074">
    <property type="entry name" value="Peptidase_C39"/>
</dbReference>
<feature type="domain" description="ABC transporter" evidence="13">
    <location>
        <begin position="507"/>
        <end position="740"/>
    </location>
</feature>
<evidence type="ECO:0000256" key="6">
    <source>
        <dbReference type="ARBA" id="ARBA00022807"/>
    </source>
</evidence>
<sequence length="1717" mass="191428">MRVKTKPFLQREATECGAASLGIILKYYGRQVPLMELRSKCGVSRDGTNAGQIVRTAREYGLTAKGGKSNVEFLEEIDLPVIIFWKFNHFLVVEGFDKKFAYLNDPALGRRKVSKEEFAQSYSGIVLQMEPGEEFVKGGKKRNFIAYLAVRLQNSKNALVFTFITGFFLSLIRLIIPAFSLVFVDQVLVEGLQGWLRPLLVGMAVTTILQFTIARMQYIFLRKLIIKLSITMNSKFMWHLLRLPMNFYAQRFTGDISSRAALNDTTVQLLSQVANTFIDTIMLVFYAVLMSFYNGVLAGITIVFGLINVAALYWLRQFRIEATLNLSEKKGKLSGYLLGSLGAIESLKAGGLESYMFSRILGIYSQVMNEEQKLNIQTQILTLLPTFLSTLSSAIILVLGGLTVMAGDMSIGMLVAFQTVASGFLNPLGKLINFASSLQELEASLERLDDVLDNPLDEDIEITEAVENDVENSVVEAGNNLEQLTFYDKKNAPNGLLIPYSPLKGKVELRDITFGYNPLKPPLIVNFNLLINPGSRVALVGKSGSGKSTIANLVCGLYQPLLGEVLFDDIPRQEIPRSVLTKSVAMVAQDISLFEGTIRENLTLWNPTISNSALTQACKDANIHEFIISLSGGYDANLLEGGVNLSGGQRQRLEIARALVNNPRILILDEATSSLDAETERVIDQNLRRRGCACIVVAHRLSTIRDCDEIIVLREGKVLERGTHQQLWHQGVYYRQLLEMEEGSQDFRQDILPELRYQELGINREIKGENIVEKSLVSTRLLANLDSKTKYYFLEGNQPLIFEFPQIIWFVKSGAVEIFYSLELDGELIGNRHYLFTVKQGELIFNSDAQTQGKLLGIALEKAELIQINLANTDLNEDFQSLSGSLVEKWLNYLWESQNSKAKIQNLELIDESVDSIPKDFSLPSFGKSELPNFSEIVSINNNFCNYLHQVILAEEQTEIFNSQRLKTYNQRSQAETMQNFVSVLYNRKTTNSLVSDFNDLLLAAVGAIGRASQIEIKPPLTQRKNFQNTIPEKQSPADYQIYLQEIARASRCRIREVKLRDKWWQKNSGALLGWLKLENLPVALLPKNNQYFLYNPKTQTSIPINQNVAATLSSTAFTFYRPFPIQVKKVWDIFLFAIKGYEWDAIKVMILGTIISLMGMVTPQASAILINNAIPDSDKLLLWQIALGLLAVTVGKSLFSLLQGIMSIKVSQGMQINLQSGIYDRLFRLNPTFFREFSLGDLLTRIAAISQISGLVNSAVITTIFTGLFSLLNLGLMFVYSKKLALIVLIVGVISFLITLISGIILIRFEREQEKLSGKIQGLTVELINGIQKLRVAAAEVRAFAVWGKKFQPQIQLNNRIFQINDIISVINEVVSLVTSIVIYWFAIQIIISAAQTGTPGLNIGTFIAFNSAMGVFLGGVTSLSDTITDVIGIVPLWERAKSILDSPIEYNPNLAHPGKLQGHISIDNLTFSYHQKSKLIVGKTEENLPQFNGVTVLHNISLEVKPGEFVAIVGPSGSGKSTLFRLLLGFEQPQTGSIFYDGKNLAELDLEAVRQQLGVVLQNGQVITGSIYQNISSGELVSPQVAWEAAQKVGFADDIEKMPMGMHTIVSEGGGNISVGQRQRLLIARALILQPKIILLDEATSALDNKTQAIVTESLERLNVTRVVIAHRLSTIRNADVIYVMSQGRVVQKGRFDELMAQEGLFRRLVNRQLA</sequence>
<feature type="transmembrane region" description="Helical" evidence="12">
    <location>
        <begin position="195"/>
        <end position="214"/>
    </location>
</feature>
<keyword evidence="6" id="KW-0378">Hydrolase</keyword>
<dbReference type="Pfam" id="PF00664">
    <property type="entry name" value="ABC_membrane"/>
    <property type="match status" value="2"/>
</dbReference>
<evidence type="ECO:0000256" key="10">
    <source>
        <dbReference type="ARBA" id="ARBA00023136"/>
    </source>
</evidence>
<dbReference type="InterPro" id="IPR003439">
    <property type="entry name" value="ABC_transporter-like_ATP-bd"/>
</dbReference>
<gene>
    <name evidence="16" type="ordered locus">Tery_0904</name>
</gene>
<reference evidence="16" key="1">
    <citation type="submission" date="2006-06" db="EMBL/GenBank/DDBJ databases">
        <title>Complete sequence of Trichodesmium erythraeum IMS101.</title>
        <authorList>
            <consortium name="US DOE Joint Genome Institute"/>
            <person name="Copeland A."/>
            <person name="Lucas S."/>
            <person name="Lapidus A."/>
            <person name="Barry K."/>
            <person name="Detter J.C."/>
            <person name="Glavina del Rio T."/>
            <person name="Hammon N."/>
            <person name="Israni S."/>
            <person name="Dalin E."/>
            <person name="Tice H."/>
            <person name="Pitluck S."/>
            <person name="Kiss H."/>
            <person name="Munk A.C."/>
            <person name="Brettin T."/>
            <person name="Bruce D."/>
            <person name="Han C."/>
            <person name="Tapia R."/>
            <person name="Gilna P."/>
            <person name="Schmutz J."/>
            <person name="Larimer F."/>
            <person name="Land M."/>
            <person name="Hauser L."/>
            <person name="Kyrpides N."/>
            <person name="Kim E."/>
            <person name="Richardson P."/>
        </authorList>
    </citation>
    <scope>NUCLEOTIDE SEQUENCE [LARGE SCALE GENOMIC DNA]</scope>
    <source>
        <strain evidence="16">IMS101</strain>
    </source>
</reference>
<dbReference type="Gene3D" id="3.90.70.10">
    <property type="entry name" value="Cysteine proteinases"/>
    <property type="match status" value="1"/>
</dbReference>
<keyword evidence="10 12" id="KW-0472">Membrane</keyword>
<evidence type="ECO:0000313" key="16">
    <source>
        <dbReference type="EMBL" id="ABG50304.1"/>
    </source>
</evidence>
<dbReference type="EMBL" id="CP000393">
    <property type="protein sequence ID" value="ABG50304.1"/>
    <property type="molecule type" value="Genomic_DNA"/>
</dbReference>
<feature type="transmembrane region" description="Helical" evidence="12">
    <location>
        <begin position="1285"/>
        <end position="1308"/>
    </location>
</feature>
<evidence type="ECO:0000256" key="11">
    <source>
        <dbReference type="ARBA" id="ARBA00043264"/>
    </source>
</evidence>
<dbReference type="HOGENOM" id="CLU_001953_0_0_3"/>
<evidence type="ECO:0000256" key="2">
    <source>
        <dbReference type="ARBA" id="ARBA00022448"/>
    </source>
</evidence>
<dbReference type="InterPro" id="IPR039421">
    <property type="entry name" value="Type_1_exporter"/>
</dbReference>
<feature type="transmembrane region" description="Helical" evidence="12">
    <location>
        <begin position="295"/>
        <end position="315"/>
    </location>
</feature>
<dbReference type="OrthoDB" id="9771903at2"/>
<dbReference type="PROSITE" id="PS50893">
    <property type="entry name" value="ABC_TRANSPORTER_2"/>
    <property type="match status" value="2"/>
</dbReference>
<evidence type="ECO:0000259" key="14">
    <source>
        <dbReference type="PROSITE" id="PS50929"/>
    </source>
</evidence>
<feature type="domain" description="Peptidase C39" evidence="15">
    <location>
        <begin position="10"/>
        <end position="129"/>
    </location>
</feature>
<feature type="transmembrane region" description="Helical" evidence="12">
    <location>
        <begin position="269"/>
        <end position="289"/>
    </location>
</feature>
<keyword evidence="4 12" id="KW-0812">Transmembrane</keyword>
<dbReference type="FunFam" id="3.40.50.300:FF:000299">
    <property type="entry name" value="ABC transporter ATP-binding protein/permease"/>
    <property type="match status" value="2"/>
</dbReference>
<feature type="domain" description="ABC transporter" evidence="13">
    <location>
        <begin position="1466"/>
        <end position="1714"/>
    </location>
</feature>
<feature type="transmembrane region" description="Helical" evidence="12">
    <location>
        <begin position="1256"/>
        <end position="1279"/>
    </location>
</feature>
<accession>Q117M0</accession>
<keyword evidence="6" id="KW-0645">Protease</keyword>
<evidence type="ECO:0000256" key="7">
    <source>
        <dbReference type="ARBA" id="ARBA00022840"/>
    </source>
</evidence>
<dbReference type="InterPro" id="IPR022515">
    <property type="entry name" value="NHPM_micro_ABC2"/>
</dbReference>
<dbReference type="STRING" id="203124.Tery_0904"/>
<organism evidence="16">
    <name type="scientific">Trichodesmium erythraeum (strain IMS101)</name>
    <dbReference type="NCBI Taxonomy" id="203124"/>
    <lineage>
        <taxon>Bacteria</taxon>
        <taxon>Bacillati</taxon>
        <taxon>Cyanobacteriota</taxon>
        <taxon>Cyanophyceae</taxon>
        <taxon>Oscillatoriophycideae</taxon>
        <taxon>Oscillatoriales</taxon>
        <taxon>Microcoleaceae</taxon>
        <taxon>Trichodesmium</taxon>
    </lineage>
</organism>
<dbReference type="NCBIfam" id="TIGR03796">
    <property type="entry name" value="NHLM_micro_ABC1"/>
    <property type="match status" value="1"/>
</dbReference>
<feature type="transmembrane region" description="Helical" evidence="12">
    <location>
        <begin position="1368"/>
        <end position="1388"/>
    </location>
</feature>
<protein>
    <submittedName>
        <fullName evidence="16">ABC transporter related</fullName>
    </submittedName>
</protein>
<name>Q117M0_TRIEI</name>
<keyword evidence="7" id="KW-0067">ATP-binding</keyword>
<evidence type="ECO:0000259" key="13">
    <source>
        <dbReference type="PROSITE" id="PS50893"/>
    </source>
</evidence>
<feature type="transmembrane region" description="Helical" evidence="12">
    <location>
        <begin position="380"/>
        <end position="405"/>
    </location>
</feature>
<dbReference type="PROSITE" id="PS50929">
    <property type="entry name" value="ABC_TM1F"/>
    <property type="match status" value="2"/>
</dbReference>
<keyword evidence="3" id="KW-1003">Cell membrane</keyword>
<dbReference type="PANTHER" id="PTHR24221">
    <property type="entry name" value="ATP-BINDING CASSETTE SUB-FAMILY B"/>
    <property type="match status" value="1"/>
</dbReference>
<dbReference type="InterPro" id="IPR022514">
    <property type="entry name" value="NHPM_micro_ABC1"/>
</dbReference>
<keyword evidence="9 12" id="KW-1133">Transmembrane helix</keyword>
<evidence type="ECO:0000256" key="12">
    <source>
        <dbReference type="SAM" id="Phobius"/>
    </source>
</evidence>
<proteinExistence type="predicted"/>
<dbReference type="GO" id="GO:0043213">
    <property type="term" value="P:bacteriocin transport"/>
    <property type="evidence" value="ECO:0007669"/>
    <property type="project" value="UniProtKB-KW"/>
</dbReference>
<dbReference type="InterPro" id="IPR027417">
    <property type="entry name" value="P-loop_NTPase"/>
</dbReference>
<dbReference type="CDD" id="cd18569">
    <property type="entry name" value="ABC_6TM_NHLM_bacteriocin"/>
    <property type="match status" value="1"/>
</dbReference>
<dbReference type="GO" id="GO:0015031">
    <property type="term" value="P:protein transport"/>
    <property type="evidence" value="ECO:0007669"/>
    <property type="project" value="UniProtKB-KW"/>
</dbReference>
<dbReference type="GO" id="GO:0034040">
    <property type="term" value="F:ATPase-coupled lipid transmembrane transporter activity"/>
    <property type="evidence" value="ECO:0007669"/>
    <property type="project" value="TreeGrafter"/>
</dbReference>
<dbReference type="PROSITE" id="PS50990">
    <property type="entry name" value="PEPTIDASE_C39"/>
    <property type="match status" value="1"/>
</dbReference>
<evidence type="ECO:0000256" key="8">
    <source>
        <dbReference type="ARBA" id="ARBA00022927"/>
    </source>
</evidence>
<evidence type="ECO:0000259" key="15">
    <source>
        <dbReference type="PROSITE" id="PS50990"/>
    </source>
</evidence>
<evidence type="ECO:0000256" key="1">
    <source>
        <dbReference type="ARBA" id="ARBA00004651"/>
    </source>
</evidence>